<proteinExistence type="predicted"/>
<keyword evidence="1" id="KW-0808">Transferase</keyword>
<name>A0A5U2EYL4_SALER</name>
<reference evidence="1" key="1">
    <citation type="submission" date="2018-07" db="EMBL/GenBank/DDBJ databases">
        <authorList>
            <consortium name="GenomeTrakr network: Whole genome sequencing for foodborne pathogen traceback"/>
        </authorList>
    </citation>
    <scope>NUCLEOTIDE SEQUENCE</scope>
    <source>
        <strain evidence="1">CFSAN018538</strain>
    </source>
</reference>
<evidence type="ECO:0000313" key="1">
    <source>
        <dbReference type="EMBL" id="EBP0011218.1"/>
    </source>
</evidence>
<feature type="non-terminal residue" evidence="1">
    <location>
        <position position="47"/>
    </location>
</feature>
<dbReference type="GO" id="GO:0016740">
    <property type="term" value="F:transferase activity"/>
    <property type="evidence" value="ECO:0007669"/>
    <property type="project" value="UniProtKB-KW"/>
</dbReference>
<organism evidence="1">
    <name type="scientific">Salmonella enterica</name>
    <name type="common">Salmonella choleraesuis</name>
    <dbReference type="NCBI Taxonomy" id="28901"/>
    <lineage>
        <taxon>Bacteria</taxon>
        <taxon>Pseudomonadati</taxon>
        <taxon>Pseudomonadota</taxon>
        <taxon>Gammaproteobacteria</taxon>
        <taxon>Enterobacterales</taxon>
        <taxon>Enterobacteriaceae</taxon>
        <taxon>Salmonella</taxon>
    </lineage>
</organism>
<sequence length="47" mass="5475">MILFIADFPTAENVRDGMFQRIAAIDSLTKNKSRVYLNISFKKNLKR</sequence>
<gene>
    <name evidence="1" type="ORF">HX37_10250</name>
</gene>
<accession>A0A5U2EYL4</accession>
<comment type="caution">
    <text evidence="1">The sequence shown here is derived from an EMBL/GenBank/DDBJ whole genome shotgun (WGS) entry which is preliminary data.</text>
</comment>
<dbReference type="EMBL" id="AAGKHU010000026">
    <property type="protein sequence ID" value="EBP0011218.1"/>
    <property type="molecule type" value="Genomic_DNA"/>
</dbReference>
<protein>
    <submittedName>
        <fullName evidence="1">Glycosyl transferase family 2</fullName>
    </submittedName>
</protein>
<dbReference type="AlphaFoldDB" id="A0A5U2EYL4"/>